<feature type="transmembrane region" description="Helical" evidence="1">
    <location>
        <begin position="21"/>
        <end position="40"/>
    </location>
</feature>
<keyword evidence="1" id="KW-1133">Transmembrane helix</keyword>
<dbReference type="Pfam" id="PF16074">
    <property type="entry name" value="PilW"/>
    <property type="match status" value="1"/>
</dbReference>
<dbReference type="PROSITE" id="PS00409">
    <property type="entry name" value="PROKAR_NTER_METHYL"/>
    <property type="match status" value="1"/>
</dbReference>
<dbReference type="STRING" id="1304275.C41B8_12474"/>
<keyword evidence="3" id="KW-1185">Reference proteome</keyword>
<dbReference type="EMBL" id="APNK01000020">
    <property type="protein sequence ID" value="KEZ76888.1"/>
    <property type="molecule type" value="Genomic_DNA"/>
</dbReference>
<protein>
    <submittedName>
        <fullName evidence="2">Putative type 4 fimbrial biogenesis transmembrane protein, pilW</fullName>
    </submittedName>
</protein>
<dbReference type="AlphaFoldDB" id="A0A084IJK4"/>
<evidence type="ECO:0000313" key="3">
    <source>
        <dbReference type="Proteomes" id="UP000028302"/>
    </source>
</evidence>
<dbReference type="InterPro" id="IPR045584">
    <property type="entry name" value="Pilin-like"/>
</dbReference>
<name>A0A084IJK4_SALHC</name>
<organism evidence="2 3">
    <name type="scientific">Salinisphaera hydrothermalis (strain C41B8)</name>
    <dbReference type="NCBI Taxonomy" id="1304275"/>
    <lineage>
        <taxon>Bacteria</taxon>
        <taxon>Pseudomonadati</taxon>
        <taxon>Pseudomonadota</taxon>
        <taxon>Gammaproteobacteria</taxon>
        <taxon>Salinisphaerales</taxon>
        <taxon>Salinisphaeraceae</taxon>
        <taxon>Salinisphaera</taxon>
    </lineage>
</organism>
<gene>
    <name evidence="2" type="ORF">C41B8_12474</name>
</gene>
<dbReference type="InterPro" id="IPR012902">
    <property type="entry name" value="N_methyl_site"/>
</dbReference>
<dbReference type="InterPro" id="IPR032092">
    <property type="entry name" value="PilW"/>
</dbReference>
<dbReference type="SUPFAM" id="SSF54523">
    <property type="entry name" value="Pili subunits"/>
    <property type="match status" value="1"/>
</dbReference>
<dbReference type="OrthoDB" id="5296662at2"/>
<dbReference type="eggNOG" id="COG4966">
    <property type="taxonomic scope" value="Bacteria"/>
</dbReference>
<dbReference type="Pfam" id="PF07963">
    <property type="entry name" value="N_methyl"/>
    <property type="match status" value="1"/>
</dbReference>
<dbReference type="RefSeq" id="WP_037338719.1">
    <property type="nucleotide sequence ID" value="NZ_APNK01000020.1"/>
</dbReference>
<keyword evidence="1" id="KW-0472">Membrane</keyword>
<evidence type="ECO:0000313" key="2">
    <source>
        <dbReference type="EMBL" id="KEZ76888.1"/>
    </source>
</evidence>
<reference evidence="2 3" key="1">
    <citation type="submission" date="2013-03" db="EMBL/GenBank/DDBJ databases">
        <title>Salinisphaera hydrothermalis C41B8 Genome Sequencing.</title>
        <authorList>
            <person name="Li C."/>
            <person name="Lai Q."/>
            <person name="Shao Z."/>
        </authorList>
    </citation>
    <scope>NUCLEOTIDE SEQUENCE [LARGE SCALE GENOMIC DNA]</scope>
    <source>
        <strain evidence="2 3">C41B8</strain>
    </source>
</reference>
<comment type="caution">
    <text evidence="2">The sequence shown here is derived from an EMBL/GenBank/DDBJ whole genome shotgun (WGS) entry which is preliminary data.</text>
</comment>
<dbReference type="Proteomes" id="UP000028302">
    <property type="component" value="Unassembled WGS sequence"/>
</dbReference>
<sequence length="262" mass="28460">MSRAPTPSPRSRQGGFTLVELMIALVIGLLLLAGVLQILLSNRTSFDAQRATAHLQENARLAEFVLDHAIAHAGYRTALDAAETTVFPGTSNASPNYPDGAYVTGTANADGPNDALRLRFQARGDVRDCLGGSVGTVQSNEITDFQFFVNDNDTLECTKYSSTGATTQPIVENVDRFKVRYGLDTDNTAGVDRYVSTLTGNEAREVRSVRFQLLLHSADNDPAVPQAVDQKYSFSDGSTFETTDRRARVLIDRTVAIRNPSP</sequence>
<keyword evidence="1 2" id="KW-0812">Transmembrane</keyword>
<evidence type="ECO:0000256" key="1">
    <source>
        <dbReference type="SAM" id="Phobius"/>
    </source>
</evidence>
<accession>A0A084IJK4</accession>
<dbReference type="GO" id="GO:0043683">
    <property type="term" value="P:type IV pilus assembly"/>
    <property type="evidence" value="ECO:0007669"/>
    <property type="project" value="InterPro"/>
</dbReference>
<dbReference type="NCBIfam" id="TIGR02532">
    <property type="entry name" value="IV_pilin_GFxxxE"/>
    <property type="match status" value="1"/>
</dbReference>
<proteinExistence type="predicted"/>